<gene>
    <name evidence="2" type="ORF">BHQ21_05395</name>
</gene>
<reference evidence="3" key="1">
    <citation type="submission" date="2016-09" db="EMBL/GenBank/DDBJ databases">
        <authorList>
            <person name="Greninger A.L."/>
            <person name="Jerome K.R."/>
            <person name="Mcnair B."/>
            <person name="Wallis C."/>
            <person name="Fang F."/>
        </authorList>
    </citation>
    <scope>NUCLEOTIDE SEQUENCE [LARGE SCALE GENOMIC DNA]</scope>
    <source>
        <strain evidence="3">BC1_M4</strain>
    </source>
</reference>
<dbReference type="RefSeq" id="WP_069399266.1">
    <property type="nucleotide sequence ID" value="NZ_JAYWKZ010000009.1"/>
</dbReference>
<sequence length="415" mass="44490">MAIHAKRRRVRQKLAGMPGVRPVRRPIFPGSPDEFDLYYVRTGRKSAHPLVIVPGGPGVASLQVYKGLRRRAANAGLDVIMIEHRGIGMSRQDDSGADLPPEAITVDQVVDDIAAVLDDARVDSTVIYGTSYGSYIAAGLGVRHPGRVHAMILDSPLLSRHDIVLVRDAVRGLLFDGGTPETAALVPKVRKLVDAGLLAGSAAEIATTSYAYGGASLLDRELDLLLSGRKLLWWALSRMSAIVSLNVAYRHEVDLVSRIAFRELDYAAEPDGLPFDPAAAMREIMDVTEAFESEPYDLVSEMPKFNWPTVVISGGRDLVTPRAVAERVASLVPGAVLLALPATAHSVLDFREPAALAVAAAVCRGDIDTLPGRGPALDMLPARPALRVLWKAVRAAAIVEGALPALPLQRRVKSA</sequence>
<dbReference type="SUPFAM" id="SSF53474">
    <property type="entry name" value="alpha/beta-Hydrolases"/>
    <property type="match status" value="1"/>
</dbReference>
<keyword evidence="3" id="KW-1185">Reference proteome</keyword>
<dbReference type="Proteomes" id="UP000094224">
    <property type="component" value="Unassembled WGS sequence"/>
</dbReference>
<dbReference type="InterPro" id="IPR000073">
    <property type="entry name" value="AB_hydrolase_1"/>
</dbReference>
<evidence type="ECO:0000259" key="1">
    <source>
        <dbReference type="Pfam" id="PF00561"/>
    </source>
</evidence>
<dbReference type="AlphaFoldDB" id="A0A1E3T3W9"/>
<dbReference type="EMBL" id="MIHC01000006">
    <property type="protein sequence ID" value="ODR09014.1"/>
    <property type="molecule type" value="Genomic_DNA"/>
</dbReference>
<keyword evidence="2" id="KW-0378">Hydrolase</keyword>
<dbReference type="InterPro" id="IPR029058">
    <property type="entry name" value="AB_hydrolase_fold"/>
</dbReference>
<name>A0A1E3T3W9_9MYCO</name>
<dbReference type="PANTHER" id="PTHR43433:SF1">
    <property type="entry name" value="BLL5160 PROTEIN"/>
    <property type="match status" value="1"/>
</dbReference>
<proteinExistence type="predicted"/>
<comment type="caution">
    <text evidence="2">The sequence shown here is derived from an EMBL/GenBank/DDBJ whole genome shotgun (WGS) entry which is preliminary data.</text>
</comment>
<evidence type="ECO:0000313" key="3">
    <source>
        <dbReference type="Proteomes" id="UP000094224"/>
    </source>
</evidence>
<protein>
    <submittedName>
        <fullName evidence="2">Alpha/beta hydrolase</fullName>
    </submittedName>
</protein>
<dbReference type="GO" id="GO:0016787">
    <property type="term" value="F:hydrolase activity"/>
    <property type="evidence" value="ECO:0007669"/>
    <property type="project" value="UniProtKB-KW"/>
</dbReference>
<feature type="domain" description="AB hydrolase-1" evidence="1">
    <location>
        <begin position="49"/>
        <end position="164"/>
    </location>
</feature>
<dbReference type="InterPro" id="IPR050471">
    <property type="entry name" value="AB_hydrolase"/>
</dbReference>
<accession>A0A1E3T3W9</accession>
<organism evidence="2 3">
    <name type="scientific">Mycobacterium sherrisii</name>
    <dbReference type="NCBI Taxonomy" id="243061"/>
    <lineage>
        <taxon>Bacteria</taxon>
        <taxon>Bacillati</taxon>
        <taxon>Actinomycetota</taxon>
        <taxon>Actinomycetes</taxon>
        <taxon>Mycobacteriales</taxon>
        <taxon>Mycobacteriaceae</taxon>
        <taxon>Mycobacterium</taxon>
        <taxon>Mycobacterium simiae complex</taxon>
    </lineage>
</organism>
<evidence type="ECO:0000313" key="2">
    <source>
        <dbReference type="EMBL" id="ODR09014.1"/>
    </source>
</evidence>
<dbReference type="Gene3D" id="3.40.50.1820">
    <property type="entry name" value="alpha/beta hydrolase"/>
    <property type="match status" value="1"/>
</dbReference>
<dbReference type="STRING" id="243061.AWC25_09880"/>
<dbReference type="Pfam" id="PF00561">
    <property type="entry name" value="Abhydrolase_1"/>
    <property type="match status" value="1"/>
</dbReference>
<dbReference type="PANTHER" id="PTHR43433">
    <property type="entry name" value="HYDROLASE, ALPHA/BETA FOLD FAMILY PROTEIN"/>
    <property type="match status" value="1"/>
</dbReference>